<dbReference type="SUPFAM" id="SSF46626">
    <property type="entry name" value="Cytochrome c"/>
    <property type="match status" value="2"/>
</dbReference>
<accession>A0ABS1JIX7</accession>
<evidence type="ECO:0000313" key="11">
    <source>
        <dbReference type="Proteomes" id="UP000622707"/>
    </source>
</evidence>
<keyword evidence="1" id="KW-0813">Transport</keyword>
<feature type="region of interest" description="Disordered" evidence="7">
    <location>
        <begin position="242"/>
        <end position="266"/>
    </location>
</feature>
<gene>
    <name evidence="10" type="ORF">JI746_03575</name>
</gene>
<dbReference type="SUPFAM" id="SSF48695">
    <property type="entry name" value="Multiheme cytochromes"/>
    <property type="match status" value="1"/>
</dbReference>
<evidence type="ECO:0000256" key="4">
    <source>
        <dbReference type="ARBA" id="ARBA00022982"/>
    </source>
</evidence>
<evidence type="ECO:0000256" key="5">
    <source>
        <dbReference type="ARBA" id="ARBA00023004"/>
    </source>
</evidence>
<evidence type="ECO:0000313" key="10">
    <source>
        <dbReference type="EMBL" id="MBL0424178.1"/>
    </source>
</evidence>
<dbReference type="InterPro" id="IPR036909">
    <property type="entry name" value="Cyt_c-like_dom_sf"/>
</dbReference>
<dbReference type="InterPro" id="IPR009056">
    <property type="entry name" value="Cyt_c-like_dom"/>
</dbReference>
<dbReference type="EMBL" id="JAEQND010000002">
    <property type="protein sequence ID" value="MBL0424178.1"/>
    <property type="molecule type" value="Genomic_DNA"/>
</dbReference>
<keyword evidence="4" id="KW-0249">Electron transport</keyword>
<feature type="signal peptide" evidence="8">
    <location>
        <begin position="1"/>
        <end position="28"/>
    </location>
</feature>
<sequence length="395" mass="42814">MSRRSEWGPVLRSLAAPLLLAGVAALSACGEAPGGARGAAPSQTPVAAAPAAAAPSEATLKLGRDVYNFRCYFCHGYSGDAKTLAATYMEPKPRNFQATNPQDLPIERIGAAVRNGIPNTAMKGFTGILNDEEMKAVSEFVRDEFLVKRAPNTRYHTPENGWPDHERNAAAFPFARGEIAIDTPFEQLTPPQQQGLRLFKSACITCHDHAKVNDPGKVWESRPVSFPRDAYCISCHQDVPRSEPTGVGHPQRQSTHTFAQRDGTVPVRSPARAEAQIGANYVVHDKPPALVGASAQELQGERLFQKNCAFCHAGDGTAKGWIGSFLEPHPRDLTSDEQMKGMTKERLLHSIREGLPNTSMPAWKSVMSDAEIEALAAYIARAFHPVAGIKTSQAK</sequence>
<evidence type="ECO:0000259" key="9">
    <source>
        <dbReference type="PROSITE" id="PS51007"/>
    </source>
</evidence>
<dbReference type="PANTHER" id="PTHR35008:SF8">
    <property type="entry name" value="ALCOHOL DEHYDROGENASE CYTOCHROME C SUBUNIT"/>
    <property type="match status" value="1"/>
</dbReference>
<keyword evidence="2 6" id="KW-0349">Heme</keyword>
<dbReference type="PROSITE" id="PS51007">
    <property type="entry name" value="CYTC"/>
    <property type="match status" value="2"/>
</dbReference>
<keyword evidence="5 6" id="KW-0408">Iron</keyword>
<comment type="caution">
    <text evidence="10">The sequence shown here is derived from an EMBL/GenBank/DDBJ whole genome shotgun (WGS) entry which is preliminary data.</text>
</comment>
<dbReference type="PANTHER" id="PTHR35008">
    <property type="entry name" value="BLL4482 PROTEIN-RELATED"/>
    <property type="match status" value="1"/>
</dbReference>
<feature type="domain" description="Cytochrome c" evidence="9">
    <location>
        <begin position="58"/>
        <end position="145"/>
    </location>
</feature>
<evidence type="ECO:0000256" key="2">
    <source>
        <dbReference type="ARBA" id="ARBA00022617"/>
    </source>
</evidence>
<evidence type="ECO:0000256" key="3">
    <source>
        <dbReference type="ARBA" id="ARBA00022723"/>
    </source>
</evidence>
<keyword evidence="11" id="KW-1185">Reference proteome</keyword>
<dbReference type="Pfam" id="PF13442">
    <property type="entry name" value="Cytochrome_CBB3"/>
    <property type="match status" value="2"/>
</dbReference>
<organism evidence="10 11">
    <name type="scientific">Ramlibacter alkalitolerans</name>
    <dbReference type="NCBI Taxonomy" id="2039631"/>
    <lineage>
        <taxon>Bacteria</taxon>
        <taxon>Pseudomonadati</taxon>
        <taxon>Pseudomonadota</taxon>
        <taxon>Betaproteobacteria</taxon>
        <taxon>Burkholderiales</taxon>
        <taxon>Comamonadaceae</taxon>
        <taxon>Ramlibacter</taxon>
    </lineage>
</organism>
<dbReference type="Gene3D" id="1.10.760.10">
    <property type="entry name" value="Cytochrome c-like domain"/>
    <property type="match status" value="2"/>
</dbReference>
<dbReference type="PRINTS" id="PR00605">
    <property type="entry name" value="CYTCHROMECIC"/>
</dbReference>
<keyword evidence="3 6" id="KW-0479">Metal-binding</keyword>
<reference evidence="10 11" key="1">
    <citation type="journal article" date="2017" name="Int. J. Syst. Evol. Microbiol.">
        <title>Ramlibacter alkalitolerans sp. nov., alkali-tolerant bacterium isolated from soil of ginseng.</title>
        <authorList>
            <person name="Lee D.H."/>
            <person name="Cha C.J."/>
        </authorList>
    </citation>
    <scope>NUCLEOTIDE SEQUENCE [LARGE SCALE GENOMIC DNA]</scope>
    <source>
        <strain evidence="10 11">KACC 19305</strain>
    </source>
</reference>
<evidence type="ECO:0000256" key="1">
    <source>
        <dbReference type="ARBA" id="ARBA00022448"/>
    </source>
</evidence>
<dbReference type="InterPro" id="IPR036280">
    <property type="entry name" value="Multihaem_cyt_sf"/>
</dbReference>
<dbReference type="InterPro" id="IPR051459">
    <property type="entry name" value="Cytochrome_c-type_DH"/>
</dbReference>
<proteinExistence type="predicted"/>
<dbReference type="Proteomes" id="UP000622707">
    <property type="component" value="Unassembled WGS sequence"/>
</dbReference>
<dbReference type="RefSeq" id="WP_201687420.1">
    <property type="nucleotide sequence ID" value="NZ_JAEQND010000002.1"/>
</dbReference>
<evidence type="ECO:0000256" key="8">
    <source>
        <dbReference type="SAM" id="SignalP"/>
    </source>
</evidence>
<dbReference type="PROSITE" id="PS51257">
    <property type="entry name" value="PROKAR_LIPOPROTEIN"/>
    <property type="match status" value="1"/>
</dbReference>
<dbReference type="InterPro" id="IPR008168">
    <property type="entry name" value="Cyt_C_IC"/>
</dbReference>
<protein>
    <submittedName>
        <fullName evidence="10">C-type cytochrome</fullName>
    </submittedName>
</protein>
<name>A0ABS1JIX7_9BURK</name>
<evidence type="ECO:0000256" key="7">
    <source>
        <dbReference type="SAM" id="MobiDB-lite"/>
    </source>
</evidence>
<keyword evidence="8" id="KW-0732">Signal</keyword>
<feature type="domain" description="Cytochrome c" evidence="9">
    <location>
        <begin position="295"/>
        <end position="383"/>
    </location>
</feature>
<feature type="chain" id="PRO_5045486059" evidence="8">
    <location>
        <begin position="29"/>
        <end position="395"/>
    </location>
</feature>
<evidence type="ECO:0000256" key="6">
    <source>
        <dbReference type="PROSITE-ProRule" id="PRU00433"/>
    </source>
</evidence>